<keyword evidence="4 8" id="KW-1133">Transmembrane helix</keyword>
<feature type="transmembrane region" description="Helical" evidence="8">
    <location>
        <begin position="185"/>
        <end position="207"/>
    </location>
</feature>
<sequence length="531" mass="56223">MTSRWPPAWWDGALAGEILQRSGEHLLLVGSAIGLALAISLPLGLWISRRPRWAGPVLALASTVQTVPSLAIFGLLLTVPLLGGIGTTPAIVALTLYALLPLLRGLVTGLAQVPPGLKQAGSALGLSDRQVLLRVELPLALPTLMAGLRVATVIGVGVATIAAAIGAGGLGVFIFRGIATVNNGLILAGALPAAAIALLADGGLGWLERRLARRPSGTNAPGRQRVLRLAWGLAGLALGAVLALKLLPPAGGGTVRIGSKSFTEQLILGELLAQQIEATTPLTVRRDFGLGGTGLIHAAVRSGRIDGYVEYTGTAWTTLLDQPPPPPETPDPAERVFEQTRRLYAERFGLTVFPSLGFENSFAILVRRAEARRLGIATISEVAPHTPGWRAGFGYEFLNRPDGFAGLARRYGLRFARPPEAMDLGLTYRALAEGRVDLIAGDTTNGLIPALDLQQLRDDRHYFPPYDAVPVFHTATLQRRPELVPVIQGLTGRISAATMQRLNAQVDLDGLDVAEVVRRWRLQEAGAEGAS</sequence>
<dbReference type="CDD" id="cd13613">
    <property type="entry name" value="PBP2_Opu_like_2"/>
    <property type="match status" value="1"/>
</dbReference>
<evidence type="ECO:0000313" key="11">
    <source>
        <dbReference type="Proteomes" id="UP000238218"/>
    </source>
</evidence>
<dbReference type="Gene3D" id="3.40.190.10">
    <property type="entry name" value="Periplasmic binding protein-like II"/>
    <property type="match status" value="1"/>
</dbReference>
<keyword evidence="5 8" id="KW-0472">Membrane</keyword>
<dbReference type="InterPro" id="IPR051204">
    <property type="entry name" value="ABC_transp_perm/SBD"/>
</dbReference>
<evidence type="ECO:0000259" key="9">
    <source>
        <dbReference type="PROSITE" id="PS50928"/>
    </source>
</evidence>
<feature type="transmembrane region" description="Helical" evidence="8">
    <location>
        <begin position="228"/>
        <end position="247"/>
    </location>
</feature>
<keyword evidence="3 8" id="KW-0812">Transmembrane</keyword>
<dbReference type="Pfam" id="PF04069">
    <property type="entry name" value="OpuAC"/>
    <property type="match status" value="1"/>
</dbReference>
<feature type="transmembrane region" description="Helical" evidence="8">
    <location>
        <begin position="81"/>
        <end position="100"/>
    </location>
</feature>
<evidence type="ECO:0000256" key="2">
    <source>
        <dbReference type="ARBA" id="ARBA00022448"/>
    </source>
</evidence>
<feature type="transmembrane region" description="Helical" evidence="8">
    <location>
        <begin position="53"/>
        <end position="75"/>
    </location>
</feature>
<reference evidence="10 11" key="1">
    <citation type="submission" date="2018-03" db="EMBL/GenBank/DDBJ databases">
        <title>The ancient ancestry and fast evolution of plastids.</title>
        <authorList>
            <person name="Moore K.R."/>
            <person name="Magnabosco C."/>
            <person name="Momper L."/>
            <person name="Gold D.A."/>
            <person name="Bosak T."/>
            <person name="Fournier G.P."/>
        </authorList>
    </citation>
    <scope>NUCLEOTIDE SEQUENCE [LARGE SCALE GENOMIC DNA]</scope>
    <source>
        <strain evidence="10 11">CCALA 015</strain>
    </source>
</reference>
<evidence type="ECO:0000256" key="7">
    <source>
        <dbReference type="ARBA" id="ARBA00035652"/>
    </source>
</evidence>
<dbReference type="RefSeq" id="WP_106219699.1">
    <property type="nucleotide sequence ID" value="NZ_PVWP01000001.1"/>
</dbReference>
<feature type="transmembrane region" description="Helical" evidence="8">
    <location>
        <begin position="150"/>
        <end position="179"/>
    </location>
</feature>
<dbReference type="Pfam" id="PF00528">
    <property type="entry name" value="BPD_transp_1"/>
    <property type="match status" value="1"/>
</dbReference>
<evidence type="ECO:0000256" key="8">
    <source>
        <dbReference type="RuleBase" id="RU363032"/>
    </source>
</evidence>
<keyword evidence="11" id="KW-1185">Reference proteome</keyword>
<comment type="subcellular location">
    <subcellularLocation>
        <location evidence="8">Cell membrane</location>
        <topology evidence="8">Multi-pass membrane protein</topology>
    </subcellularLocation>
    <subcellularLocation>
        <location evidence="1">Membrane</location>
        <topology evidence="1">Multi-pass membrane protein</topology>
    </subcellularLocation>
</comment>
<dbReference type="SUPFAM" id="SSF161098">
    <property type="entry name" value="MetI-like"/>
    <property type="match status" value="1"/>
</dbReference>
<evidence type="ECO:0000313" key="10">
    <source>
        <dbReference type="EMBL" id="PSB39507.1"/>
    </source>
</evidence>
<comment type="similarity">
    <text evidence="8">Belongs to the binding-protein-dependent transport system permease family.</text>
</comment>
<evidence type="ECO:0000256" key="1">
    <source>
        <dbReference type="ARBA" id="ARBA00004141"/>
    </source>
</evidence>
<feature type="transmembrane region" description="Helical" evidence="8">
    <location>
        <begin position="26"/>
        <end position="46"/>
    </location>
</feature>
<dbReference type="PROSITE" id="PS50928">
    <property type="entry name" value="ABC_TM1"/>
    <property type="match status" value="1"/>
</dbReference>
<accession>A0ABX5FE97</accession>
<proteinExistence type="inferred from homology"/>
<evidence type="ECO:0000256" key="3">
    <source>
        <dbReference type="ARBA" id="ARBA00022692"/>
    </source>
</evidence>
<gene>
    <name evidence="10" type="ORF">C7B81_02370</name>
</gene>
<dbReference type="InterPro" id="IPR000515">
    <property type="entry name" value="MetI-like"/>
</dbReference>
<dbReference type="InterPro" id="IPR007210">
    <property type="entry name" value="ABC_Gly_betaine_transp_sub-bd"/>
</dbReference>
<keyword evidence="2 8" id="KW-0813">Transport</keyword>
<dbReference type="PANTHER" id="PTHR30177">
    <property type="entry name" value="GLYCINE BETAINE/L-PROLINE TRANSPORT SYSTEM PERMEASE PROTEIN PROW"/>
    <property type="match status" value="1"/>
</dbReference>
<comment type="caution">
    <text evidence="10">The sequence shown here is derived from an EMBL/GenBank/DDBJ whole genome shotgun (WGS) entry which is preliminary data.</text>
</comment>
<feature type="domain" description="ABC transmembrane type-1" evidence="9">
    <location>
        <begin position="22"/>
        <end position="204"/>
    </location>
</feature>
<dbReference type="PANTHER" id="PTHR30177:SF4">
    <property type="entry name" value="OSMOPROTECTANT IMPORT PERMEASE PROTEIN OSMW"/>
    <property type="match status" value="1"/>
</dbReference>
<evidence type="ECO:0000256" key="4">
    <source>
        <dbReference type="ARBA" id="ARBA00022989"/>
    </source>
</evidence>
<dbReference type="Proteomes" id="UP000238218">
    <property type="component" value="Unassembled WGS sequence"/>
</dbReference>
<dbReference type="InterPro" id="IPR035906">
    <property type="entry name" value="MetI-like_sf"/>
</dbReference>
<comment type="similarity">
    <text evidence="7">In the N-terminal section; belongs to the binding-protein-dependent transport system permease family.</text>
</comment>
<evidence type="ECO:0000256" key="6">
    <source>
        <dbReference type="ARBA" id="ARBA00035642"/>
    </source>
</evidence>
<dbReference type="EMBL" id="PVWP01000001">
    <property type="protein sequence ID" value="PSB39507.1"/>
    <property type="molecule type" value="Genomic_DNA"/>
</dbReference>
<dbReference type="Gene3D" id="3.40.190.120">
    <property type="entry name" value="Osmoprotection protein (prox), domain 2"/>
    <property type="match status" value="1"/>
</dbReference>
<name>A0ABX5FE97_9CHRO</name>
<organism evidence="10 11">
    <name type="scientific">Aphanothece cf. minutissima CCALA 015</name>
    <dbReference type="NCBI Taxonomy" id="2107695"/>
    <lineage>
        <taxon>Bacteria</taxon>
        <taxon>Bacillati</taxon>
        <taxon>Cyanobacteriota</taxon>
        <taxon>Cyanophyceae</taxon>
        <taxon>Oscillatoriophycideae</taxon>
        <taxon>Chroococcales</taxon>
        <taxon>Aphanothecaceae</taxon>
        <taxon>Aphanothece</taxon>
    </lineage>
</organism>
<protein>
    <submittedName>
        <fullName evidence="10">Glycine/betaine ABC transporter substrate-binding protein</fullName>
    </submittedName>
</protein>
<dbReference type="SUPFAM" id="SSF53850">
    <property type="entry name" value="Periplasmic binding protein-like II"/>
    <property type="match status" value="1"/>
</dbReference>
<evidence type="ECO:0000256" key="5">
    <source>
        <dbReference type="ARBA" id="ARBA00023136"/>
    </source>
</evidence>
<comment type="similarity">
    <text evidence="6">In the C-terminal section; belongs to the OsmX family.</text>
</comment>
<dbReference type="CDD" id="cd06261">
    <property type="entry name" value="TM_PBP2"/>
    <property type="match status" value="1"/>
</dbReference>
<dbReference type="Gene3D" id="1.10.3720.10">
    <property type="entry name" value="MetI-like"/>
    <property type="match status" value="1"/>
</dbReference>